<dbReference type="Pfam" id="PF09793">
    <property type="entry name" value="AD"/>
    <property type="match status" value="1"/>
</dbReference>
<evidence type="ECO:0000313" key="2">
    <source>
        <dbReference type="EMBL" id="JAV24350.1"/>
    </source>
</evidence>
<dbReference type="Pfam" id="PF21166">
    <property type="entry name" value="LSM12_LSM"/>
    <property type="match status" value="1"/>
</dbReference>
<sequence>MAGLVQDCFSIGSTVAIATCYNQNIEGEVLAFDQQTKMLILKCSSASNTSKLNDVYIVNLALCSDVQVIQEVNSIPDPPQSLNLQRLSTRVRNQVEQKKRQVSALAAGVSQEGQNLFLAIARTINQVSWNGPNIVVFQDVTISPPYKVDNVNGSPDSRQLTYVKKIVEKHVNDQATANSNVPQQAAATVNAK</sequence>
<dbReference type="InterPro" id="IPR048478">
    <property type="entry name" value="LSM12_LSM"/>
</dbReference>
<accession>A0A1Q3F9V4</accession>
<reference evidence="2" key="1">
    <citation type="submission" date="2017-01" db="EMBL/GenBank/DDBJ databases">
        <title>A deep insight into the sialotranscriptome of adult male and female Cluex tarsalis mosquitoes.</title>
        <authorList>
            <person name="Ribeiro J.M."/>
            <person name="Moreira F."/>
            <person name="Bernard K.A."/>
            <person name="Calvo E."/>
        </authorList>
    </citation>
    <scope>NUCLEOTIDE SEQUENCE</scope>
    <source>
        <strain evidence="2">Kern County</strain>
        <tissue evidence="2">Salivary glands</tissue>
    </source>
</reference>
<organism evidence="2">
    <name type="scientific">Culex tarsalis</name>
    <name type="common">Encephalitis mosquito</name>
    <dbReference type="NCBI Taxonomy" id="7177"/>
    <lineage>
        <taxon>Eukaryota</taxon>
        <taxon>Metazoa</taxon>
        <taxon>Ecdysozoa</taxon>
        <taxon>Arthropoda</taxon>
        <taxon>Hexapoda</taxon>
        <taxon>Insecta</taxon>
        <taxon>Pterygota</taxon>
        <taxon>Neoptera</taxon>
        <taxon>Endopterygota</taxon>
        <taxon>Diptera</taxon>
        <taxon>Nematocera</taxon>
        <taxon>Culicoidea</taxon>
        <taxon>Culicidae</taxon>
        <taxon>Culicinae</taxon>
        <taxon>Culicini</taxon>
        <taxon>Culex</taxon>
        <taxon>Culex</taxon>
    </lineage>
</organism>
<dbReference type="PROSITE" id="PS52001">
    <property type="entry name" value="AD"/>
    <property type="match status" value="1"/>
</dbReference>
<evidence type="ECO:0000259" key="1">
    <source>
        <dbReference type="PROSITE" id="PS52001"/>
    </source>
</evidence>
<dbReference type="PANTHER" id="PTHR13542">
    <property type="entry name" value="LSM12 HOMOLOG"/>
    <property type="match status" value="1"/>
</dbReference>
<dbReference type="InterPro" id="IPR039683">
    <property type="entry name" value="Lsm12-like"/>
</dbReference>
<feature type="domain" description="AD" evidence="1">
    <location>
        <begin position="80"/>
        <end position="175"/>
    </location>
</feature>
<protein>
    <recommendedName>
        <fullName evidence="1">AD domain-containing protein</fullName>
    </recommendedName>
</protein>
<dbReference type="EMBL" id="GFDL01010695">
    <property type="protein sequence ID" value="JAV24350.1"/>
    <property type="molecule type" value="Transcribed_RNA"/>
</dbReference>
<dbReference type="SMART" id="SM00995">
    <property type="entry name" value="AD"/>
    <property type="match status" value="1"/>
</dbReference>
<dbReference type="CDD" id="cd01735">
    <property type="entry name" value="LSm12_N"/>
    <property type="match status" value="1"/>
</dbReference>
<dbReference type="InterPro" id="IPR019181">
    <property type="entry name" value="LSM12_ABD"/>
</dbReference>
<dbReference type="AlphaFoldDB" id="A0A1Q3F9V4"/>
<dbReference type="InterPro" id="IPR047574">
    <property type="entry name" value="AD"/>
</dbReference>
<name>A0A1Q3F9V4_CULTA</name>
<proteinExistence type="predicted"/>